<dbReference type="Proteomes" id="UP001300692">
    <property type="component" value="Unassembled WGS sequence"/>
</dbReference>
<reference evidence="1 2" key="1">
    <citation type="submission" date="2022-10" db="EMBL/GenBank/DDBJ databases">
        <title>Comparative genomics and taxonomic characterization of three novel marine species of genus Reichenbachiella exhibiting antioxidant and polysaccharide degradation activities.</title>
        <authorList>
            <person name="Muhammad N."/>
            <person name="Lee Y.-J."/>
            <person name="Ko J."/>
            <person name="Kim S.-G."/>
        </authorList>
    </citation>
    <scope>NUCLEOTIDE SEQUENCE [LARGE SCALE GENOMIC DNA]</scope>
    <source>
        <strain evidence="1 2">ABR2-5</strain>
    </source>
</reference>
<comment type="caution">
    <text evidence="1">The sequence shown here is derived from an EMBL/GenBank/DDBJ whole genome shotgun (WGS) entry which is preliminary data.</text>
</comment>
<protein>
    <submittedName>
        <fullName evidence="1">Uncharacterized protein</fullName>
    </submittedName>
</protein>
<sequence length="213" mass="24108">MEQNTLNSYQMALSTQSFLDTNSETWSVIPIINIFKKRLDELIQAMKVQLKKAGETTKGLTENKNLLKQQIATKVSVLSGSLSAYAMVSGNQDLHENAYLTKSDTVKMRDSEMPERLGFLIDLLTEHLPALADYGVTEAQITDLSSSVDDYRELIGLPRLKGTATNLAKRNTYELMDDVSELFEEKMDKVMMQFRWSNPNFYEGYQSARTIVG</sequence>
<keyword evidence="2" id="KW-1185">Reference proteome</keyword>
<organism evidence="1 2">
    <name type="scientific">Reichenbachiella ulvae</name>
    <dbReference type="NCBI Taxonomy" id="2980104"/>
    <lineage>
        <taxon>Bacteria</taxon>
        <taxon>Pseudomonadati</taxon>
        <taxon>Bacteroidota</taxon>
        <taxon>Cytophagia</taxon>
        <taxon>Cytophagales</taxon>
        <taxon>Reichenbachiellaceae</taxon>
        <taxon>Reichenbachiella</taxon>
    </lineage>
</organism>
<proteinExistence type="predicted"/>
<dbReference type="RefSeq" id="WP_264136867.1">
    <property type="nucleotide sequence ID" value="NZ_JAOYOD010000001.1"/>
</dbReference>
<evidence type="ECO:0000313" key="2">
    <source>
        <dbReference type="Proteomes" id="UP001300692"/>
    </source>
</evidence>
<dbReference type="EMBL" id="JAOYOD010000001">
    <property type="protein sequence ID" value="MCV9386082.1"/>
    <property type="molecule type" value="Genomic_DNA"/>
</dbReference>
<gene>
    <name evidence="1" type="ORF">N7U62_05375</name>
</gene>
<evidence type="ECO:0000313" key="1">
    <source>
        <dbReference type="EMBL" id="MCV9386082.1"/>
    </source>
</evidence>
<name>A0ABT3CQZ6_9BACT</name>
<accession>A0ABT3CQZ6</accession>